<feature type="signal peptide" evidence="2">
    <location>
        <begin position="1"/>
        <end position="20"/>
    </location>
</feature>
<evidence type="ECO:0000256" key="2">
    <source>
        <dbReference type="SAM" id="SignalP"/>
    </source>
</evidence>
<reference evidence="3" key="1">
    <citation type="submission" date="2015-12" db="EMBL/GenBank/DDBJ databases">
        <title>High throughput identification of novel conotoxins from the Chinese tubular cone snail Conus betulinus by multitranscriptome sequencing.</title>
        <authorList>
            <person name="Ruan Z."/>
            <person name="Peng C."/>
            <person name="Shi Q."/>
            <person name="Yao G."/>
            <person name="Gao B.-M."/>
        </authorList>
    </citation>
    <scope>NUCLEOTIDE SEQUENCE</scope>
</reference>
<organism evidence="3">
    <name type="scientific">Conus betulinus</name>
    <name type="common">Beech cone</name>
    <dbReference type="NCBI Taxonomy" id="89764"/>
    <lineage>
        <taxon>Eukaryota</taxon>
        <taxon>Metazoa</taxon>
        <taxon>Spiralia</taxon>
        <taxon>Lophotrochozoa</taxon>
        <taxon>Mollusca</taxon>
        <taxon>Gastropoda</taxon>
        <taxon>Caenogastropoda</taxon>
        <taxon>Neogastropoda</taxon>
        <taxon>Conoidea</taxon>
        <taxon>Conidae</taxon>
        <taxon>Conus</taxon>
        <taxon>Dendroconus</taxon>
    </lineage>
</organism>
<name>A0A142C1H4_CONBE</name>
<proteinExistence type="evidence at transcript level"/>
<accession>A0A142C1H4</accession>
<protein>
    <submittedName>
        <fullName evidence="3">Conotoxin</fullName>
    </submittedName>
</protein>
<dbReference type="AlphaFoldDB" id="A0A142C1H4"/>
<evidence type="ECO:0000256" key="1">
    <source>
        <dbReference type="SAM" id="MobiDB-lite"/>
    </source>
</evidence>
<dbReference type="EMBL" id="KU563927">
    <property type="protein sequence ID" value="AMP44675.1"/>
    <property type="molecule type" value="mRNA"/>
</dbReference>
<evidence type="ECO:0000313" key="3">
    <source>
        <dbReference type="EMBL" id="AMP44675.1"/>
    </source>
</evidence>
<sequence length="91" mass="10182">MSKVEVVLLIFLGLLSLAALQNGDDSSRRQRDGKQSPQRDIVRRTRRRYNDNIQRRCVNSTPCSECTNEGKICSVKPGGKGTCGECVQARR</sequence>
<feature type="chain" id="PRO_5007493351" evidence="2">
    <location>
        <begin position="21"/>
        <end position="91"/>
    </location>
</feature>
<feature type="region of interest" description="Disordered" evidence="1">
    <location>
        <begin position="23"/>
        <end position="45"/>
    </location>
</feature>
<feature type="compositionally biased region" description="Basic and acidic residues" evidence="1">
    <location>
        <begin position="25"/>
        <end position="34"/>
    </location>
</feature>
<keyword evidence="2" id="KW-0732">Signal</keyword>